<name>A0A7W5DNI6_9PORP</name>
<evidence type="ECO:0000313" key="1">
    <source>
        <dbReference type="EMBL" id="MBB3186031.1"/>
    </source>
</evidence>
<sequence length="112" mass="12943">MRFIFLIIMILMVLFMTACHGTHHSVTPQVIHAIPADEMVKAVVNNAQGDTLRMVFNNTKHNAVIMFHKDTVLLQQDTTASGIHYSNTRFDYREWHGEIVLKKDARIVFHRP</sequence>
<dbReference type="PROSITE" id="PS51257">
    <property type="entry name" value="PROKAR_LIPOPROTEIN"/>
    <property type="match status" value="1"/>
</dbReference>
<organism evidence="1 2">
    <name type="scientific">Microbacter margulisiae</name>
    <dbReference type="NCBI Taxonomy" id="1350067"/>
    <lineage>
        <taxon>Bacteria</taxon>
        <taxon>Pseudomonadati</taxon>
        <taxon>Bacteroidota</taxon>
        <taxon>Bacteroidia</taxon>
        <taxon>Bacteroidales</taxon>
        <taxon>Porphyromonadaceae</taxon>
        <taxon>Microbacter</taxon>
    </lineage>
</organism>
<dbReference type="Proteomes" id="UP000544222">
    <property type="component" value="Unassembled WGS sequence"/>
</dbReference>
<accession>A0A7W5DNI6</accession>
<dbReference type="RefSeq" id="WP_183411958.1">
    <property type="nucleotide sequence ID" value="NZ_JACHYB010000001.1"/>
</dbReference>
<evidence type="ECO:0000313" key="2">
    <source>
        <dbReference type="Proteomes" id="UP000544222"/>
    </source>
</evidence>
<keyword evidence="2" id="KW-1185">Reference proteome</keyword>
<gene>
    <name evidence="1" type="ORF">FHX64_000194</name>
</gene>
<dbReference type="InterPro" id="IPR036328">
    <property type="entry name" value="MliC_sf"/>
</dbReference>
<dbReference type="AlphaFoldDB" id="A0A7W5DNI6"/>
<dbReference type="Gene3D" id="2.40.128.200">
    <property type="match status" value="1"/>
</dbReference>
<reference evidence="1 2" key="1">
    <citation type="submission" date="2020-08" db="EMBL/GenBank/DDBJ databases">
        <title>Genomic Encyclopedia of Type Strains, Phase IV (KMG-IV): sequencing the most valuable type-strain genomes for metagenomic binning, comparative biology and taxonomic classification.</title>
        <authorList>
            <person name="Goeker M."/>
        </authorList>
    </citation>
    <scope>NUCLEOTIDE SEQUENCE [LARGE SCALE GENOMIC DNA]</scope>
    <source>
        <strain evidence="1 2">DSM 27471</strain>
    </source>
</reference>
<comment type="caution">
    <text evidence="1">The sequence shown here is derived from an EMBL/GenBank/DDBJ whole genome shotgun (WGS) entry which is preliminary data.</text>
</comment>
<protein>
    <submittedName>
        <fullName evidence="1">Membrane-bound inhibitor of C-type lysozyme</fullName>
    </submittedName>
</protein>
<proteinExistence type="predicted"/>
<dbReference type="EMBL" id="JACHYB010000001">
    <property type="protein sequence ID" value="MBB3186031.1"/>
    <property type="molecule type" value="Genomic_DNA"/>
</dbReference>